<evidence type="ECO:0000256" key="6">
    <source>
        <dbReference type="ARBA" id="ARBA00022741"/>
    </source>
</evidence>
<keyword evidence="7 11" id="KW-0418">Kinase</keyword>
<reference evidence="13 14" key="1">
    <citation type="journal article" date="2014" name="Arch. Microbiol.">
        <title>Arthrobacter enclensis sp. nov., isolated from sediment sample.</title>
        <authorList>
            <person name="Dastager S.G."/>
            <person name="Liu Q."/>
            <person name="Tang S.K."/>
            <person name="Krishnamurthi S."/>
            <person name="Lee J.C."/>
            <person name="Li W.J."/>
        </authorList>
    </citation>
    <scope>NUCLEOTIDE SEQUENCE [LARGE SCALE GENOMIC DNA]</scope>
    <source>
        <strain evidence="13 14">NIO-1008</strain>
    </source>
</reference>
<comment type="function">
    <text evidence="10 11">Phosphorylation of dTMP to form dTDP in both de novo and salvage pathways of dTTP synthesis.</text>
</comment>
<proteinExistence type="inferred from homology"/>
<keyword evidence="8 11" id="KW-0067">ATP-binding</keyword>
<feature type="binding site" evidence="11">
    <location>
        <begin position="14"/>
        <end position="21"/>
    </location>
    <ligand>
        <name>ATP</name>
        <dbReference type="ChEBI" id="CHEBI:30616"/>
    </ligand>
</feature>
<dbReference type="CDD" id="cd01672">
    <property type="entry name" value="TMPK"/>
    <property type="match status" value="1"/>
</dbReference>
<dbReference type="Proteomes" id="UP000053199">
    <property type="component" value="Unassembled WGS sequence"/>
</dbReference>
<keyword evidence="14" id="KW-1185">Reference proteome</keyword>
<dbReference type="GO" id="GO:0006227">
    <property type="term" value="P:dUDP biosynthetic process"/>
    <property type="evidence" value="ECO:0007669"/>
    <property type="project" value="TreeGrafter"/>
</dbReference>
<comment type="caution">
    <text evidence="13">The sequence shown here is derived from an EMBL/GenBank/DDBJ whole genome shotgun (WGS) entry which is preliminary data.</text>
</comment>
<dbReference type="GO" id="GO:0006235">
    <property type="term" value="P:dTTP biosynthetic process"/>
    <property type="evidence" value="ECO:0007669"/>
    <property type="project" value="UniProtKB-UniRule"/>
</dbReference>
<organism evidence="13 14">
    <name type="scientific">Pseudarthrobacter enclensis</name>
    <dbReference type="NCBI Taxonomy" id="993070"/>
    <lineage>
        <taxon>Bacteria</taxon>
        <taxon>Bacillati</taxon>
        <taxon>Actinomycetota</taxon>
        <taxon>Actinomycetes</taxon>
        <taxon>Micrococcales</taxon>
        <taxon>Micrococcaceae</taxon>
        <taxon>Pseudarthrobacter</taxon>
    </lineage>
</organism>
<dbReference type="STRING" id="993070.AS031_14050"/>
<dbReference type="InterPro" id="IPR018095">
    <property type="entry name" value="Thymidylate_kin_CS"/>
</dbReference>
<evidence type="ECO:0000256" key="1">
    <source>
        <dbReference type="ARBA" id="ARBA00009776"/>
    </source>
</evidence>
<dbReference type="GO" id="GO:0005829">
    <property type="term" value="C:cytosol"/>
    <property type="evidence" value="ECO:0007669"/>
    <property type="project" value="TreeGrafter"/>
</dbReference>
<dbReference type="SUPFAM" id="SSF52540">
    <property type="entry name" value="P-loop containing nucleoside triphosphate hydrolases"/>
    <property type="match status" value="1"/>
</dbReference>
<dbReference type="OrthoDB" id="9774907at2"/>
<dbReference type="FunFam" id="3.40.50.300:FF:000225">
    <property type="entry name" value="Thymidylate kinase"/>
    <property type="match status" value="1"/>
</dbReference>
<dbReference type="NCBIfam" id="TIGR00041">
    <property type="entry name" value="DTMP_kinase"/>
    <property type="match status" value="1"/>
</dbReference>
<dbReference type="InterPro" id="IPR018094">
    <property type="entry name" value="Thymidylate_kinase"/>
</dbReference>
<dbReference type="HAMAP" id="MF_00165">
    <property type="entry name" value="Thymidylate_kinase"/>
    <property type="match status" value="1"/>
</dbReference>
<feature type="domain" description="Thymidylate kinase-like" evidence="12">
    <location>
        <begin position="12"/>
        <end position="202"/>
    </location>
</feature>
<comment type="catalytic activity">
    <reaction evidence="9 11">
        <text>dTMP + ATP = dTDP + ADP</text>
        <dbReference type="Rhea" id="RHEA:13517"/>
        <dbReference type="ChEBI" id="CHEBI:30616"/>
        <dbReference type="ChEBI" id="CHEBI:58369"/>
        <dbReference type="ChEBI" id="CHEBI:63528"/>
        <dbReference type="ChEBI" id="CHEBI:456216"/>
        <dbReference type="EC" id="2.7.4.9"/>
    </reaction>
</comment>
<dbReference type="AlphaFoldDB" id="A0A0V8IGC1"/>
<dbReference type="GO" id="GO:0004798">
    <property type="term" value="F:dTMP kinase activity"/>
    <property type="evidence" value="ECO:0007669"/>
    <property type="project" value="UniProtKB-UniRule"/>
</dbReference>
<evidence type="ECO:0000259" key="12">
    <source>
        <dbReference type="Pfam" id="PF02223"/>
    </source>
</evidence>
<evidence type="ECO:0000313" key="14">
    <source>
        <dbReference type="Proteomes" id="UP000053199"/>
    </source>
</evidence>
<gene>
    <name evidence="11" type="primary">tmk</name>
    <name evidence="13" type="ORF">AS031_14050</name>
</gene>
<dbReference type="EMBL" id="LNQM01000007">
    <property type="protein sequence ID" value="KSU73817.1"/>
    <property type="molecule type" value="Genomic_DNA"/>
</dbReference>
<evidence type="ECO:0000256" key="5">
    <source>
        <dbReference type="ARBA" id="ARBA00022727"/>
    </source>
</evidence>
<evidence type="ECO:0000256" key="2">
    <source>
        <dbReference type="ARBA" id="ARBA00012980"/>
    </source>
</evidence>
<dbReference type="InterPro" id="IPR039430">
    <property type="entry name" value="Thymidylate_kin-like_dom"/>
</dbReference>
<evidence type="ECO:0000313" key="13">
    <source>
        <dbReference type="EMBL" id="KSU73817.1"/>
    </source>
</evidence>
<dbReference type="PANTHER" id="PTHR10344:SF4">
    <property type="entry name" value="UMP-CMP KINASE 2, MITOCHONDRIAL"/>
    <property type="match status" value="1"/>
</dbReference>
<keyword evidence="4 11" id="KW-0808">Transferase</keyword>
<evidence type="ECO:0000256" key="11">
    <source>
        <dbReference type="HAMAP-Rule" id="MF_00165"/>
    </source>
</evidence>
<evidence type="ECO:0000256" key="7">
    <source>
        <dbReference type="ARBA" id="ARBA00022777"/>
    </source>
</evidence>
<evidence type="ECO:0000256" key="3">
    <source>
        <dbReference type="ARBA" id="ARBA00017144"/>
    </source>
</evidence>
<evidence type="ECO:0000256" key="10">
    <source>
        <dbReference type="ARBA" id="ARBA00057735"/>
    </source>
</evidence>
<dbReference type="GO" id="GO:0006233">
    <property type="term" value="P:dTDP biosynthetic process"/>
    <property type="evidence" value="ECO:0007669"/>
    <property type="project" value="InterPro"/>
</dbReference>
<sequence>MSNQSAGLFIAFEGGDGAGKSTQAAKLAEALERRGLSVLRTREPGGTPIGEKLRSLVLDHGHGHIDAHTEALIFAASRAAHAVQVIRPALERGEIVLTDRYIDSSVAYQGAGRDLGMDAVRSLNEWATSGLQPHLTVLLDVEPQVGRTRRTAGDAAEDRLESEADEFHSRIREAFLGLAALRPGSYLVLPASRPVDELAADILERVEALLAAVPDSRTGAVAAGGVQGGSTP</sequence>
<evidence type="ECO:0000256" key="4">
    <source>
        <dbReference type="ARBA" id="ARBA00022679"/>
    </source>
</evidence>
<comment type="similarity">
    <text evidence="1 11">Belongs to the thymidylate kinase family.</text>
</comment>
<dbReference type="RefSeq" id="WP_058268791.1">
    <property type="nucleotide sequence ID" value="NZ_FMAZ01000006.1"/>
</dbReference>
<dbReference type="GO" id="GO:0005524">
    <property type="term" value="F:ATP binding"/>
    <property type="evidence" value="ECO:0007669"/>
    <property type="project" value="UniProtKB-UniRule"/>
</dbReference>
<protein>
    <recommendedName>
        <fullName evidence="3 11">Thymidylate kinase</fullName>
        <ecNumber evidence="2 11">2.7.4.9</ecNumber>
    </recommendedName>
    <alternativeName>
        <fullName evidence="11">dTMP kinase</fullName>
    </alternativeName>
</protein>
<evidence type="ECO:0000256" key="9">
    <source>
        <dbReference type="ARBA" id="ARBA00048743"/>
    </source>
</evidence>
<dbReference type="Gene3D" id="3.40.50.300">
    <property type="entry name" value="P-loop containing nucleotide triphosphate hydrolases"/>
    <property type="match status" value="1"/>
</dbReference>
<dbReference type="EC" id="2.7.4.9" evidence="2 11"/>
<evidence type="ECO:0000256" key="8">
    <source>
        <dbReference type="ARBA" id="ARBA00022840"/>
    </source>
</evidence>
<accession>A0A0V8IGC1</accession>
<name>A0A0V8IGC1_9MICC</name>
<dbReference type="Pfam" id="PF02223">
    <property type="entry name" value="Thymidylate_kin"/>
    <property type="match status" value="1"/>
</dbReference>
<dbReference type="InterPro" id="IPR027417">
    <property type="entry name" value="P-loop_NTPase"/>
</dbReference>
<keyword evidence="6 11" id="KW-0547">Nucleotide-binding</keyword>
<dbReference type="PROSITE" id="PS01331">
    <property type="entry name" value="THYMIDYLATE_KINASE"/>
    <property type="match status" value="1"/>
</dbReference>
<dbReference type="PANTHER" id="PTHR10344">
    <property type="entry name" value="THYMIDYLATE KINASE"/>
    <property type="match status" value="1"/>
</dbReference>
<keyword evidence="5 11" id="KW-0545">Nucleotide biosynthesis</keyword>